<organism evidence="7 8">
    <name type="scientific">Bombilactobacillus folatiphilus</name>
    <dbReference type="NCBI Taxonomy" id="2923362"/>
    <lineage>
        <taxon>Bacteria</taxon>
        <taxon>Bacillati</taxon>
        <taxon>Bacillota</taxon>
        <taxon>Bacilli</taxon>
        <taxon>Lactobacillales</taxon>
        <taxon>Lactobacillaceae</taxon>
        <taxon>Bombilactobacillus</taxon>
    </lineage>
</organism>
<dbReference type="PANTHER" id="PTHR30055:SF151">
    <property type="entry name" value="TRANSCRIPTIONAL REGULATORY PROTEIN"/>
    <property type="match status" value="1"/>
</dbReference>
<keyword evidence="2" id="KW-0805">Transcription regulation</keyword>
<dbReference type="Pfam" id="PF00440">
    <property type="entry name" value="TetR_N"/>
    <property type="match status" value="1"/>
</dbReference>
<keyword evidence="1" id="KW-0678">Repressor</keyword>
<dbReference type="InterPro" id="IPR009057">
    <property type="entry name" value="Homeodomain-like_sf"/>
</dbReference>
<dbReference type="SUPFAM" id="SSF46689">
    <property type="entry name" value="Homeodomain-like"/>
    <property type="match status" value="1"/>
</dbReference>
<gene>
    <name evidence="7" type="ORF">MOO45_06275</name>
</gene>
<evidence type="ECO:0000256" key="5">
    <source>
        <dbReference type="PROSITE-ProRule" id="PRU00335"/>
    </source>
</evidence>
<dbReference type="Pfam" id="PF02909">
    <property type="entry name" value="TetR_C_1"/>
    <property type="match status" value="1"/>
</dbReference>
<dbReference type="PRINTS" id="PR00400">
    <property type="entry name" value="TETREPRESSOR"/>
</dbReference>
<reference evidence="7" key="1">
    <citation type="journal article" date="2022" name="Int. J. Syst. Evol. Microbiol.">
        <title>Apilactobacillus apisilvae sp. nov., Nicolia spurrieriana gen. nov. sp. nov., Bombilactobacillus folatiphilus sp. nov. and Bombilactobacillus thymidiniphilus sp. nov., four new lactic acid bacterial isolates from stingless bees Tetragonula carbonaria and Austroplebeia australis.</title>
        <authorList>
            <person name="Oliphant S.A."/>
            <person name="Watson-Haigh N.S."/>
            <person name="Sumby K.M."/>
            <person name="Gardner J."/>
            <person name="Groom S."/>
            <person name="Jiranek V."/>
        </authorList>
    </citation>
    <scope>NUCLEOTIDE SEQUENCE</scope>
    <source>
        <strain evidence="7">SG4_D2</strain>
    </source>
</reference>
<evidence type="ECO:0000256" key="2">
    <source>
        <dbReference type="ARBA" id="ARBA00023015"/>
    </source>
</evidence>
<feature type="domain" description="HTH tetR-type" evidence="6">
    <location>
        <begin position="16"/>
        <end position="76"/>
    </location>
</feature>
<sequence length="218" mass="25011">MMKGIMKVISRPTKETLSNSYILQVALDLIDQVGLEKFTMRKLGTELGVSAMAVYRYFPNQKVLFDNLVEGIWQEVLSFKLDEKLAWQKQLTNLLLHLRQVLAQHPNVLPLISTRPIVTDKEFVLVDKILTNFVKVGLEIQPTTVFLINSLIFYTIGFVWGEDIDDKNSNLDLAAPDYFQSKSVVLQKFMQPFQESTTQFSFDEQFLMGIKAILAGWQ</sequence>
<dbReference type="InterPro" id="IPR004111">
    <property type="entry name" value="Repressor_TetR_C"/>
</dbReference>
<dbReference type="Gene3D" id="1.10.357.10">
    <property type="entry name" value="Tetracycline Repressor, domain 2"/>
    <property type="match status" value="1"/>
</dbReference>
<accession>A0ABY4P881</accession>
<evidence type="ECO:0000256" key="4">
    <source>
        <dbReference type="ARBA" id="ARBA00023163"/>
    </source>
</evidence>
<dbReference type="PROSITE" id="PS50977">
    <property type="entry name" value="HTH_TETR_2"/>
    <property type="match status" value="1"/>
</dbReference>
<evidence type="ECO:0000313" key="8">
    <source>
        <dbReference type="Proteomes" id="UP000831495"/>
    </source>
</evidence>
<dbReference type="SUPFAM" id="SSF48498">
    <property type="entry name" value="Tetracyclin repressor-like, C-terminal domain"/>
    <property type="match status" value="1"/>
</dbReference>
<dbReference type="EMBL" id="CP093366">
    <property type="protein sequence ID" value="UQS81806.1"/>
    <property type="molecule type" value="Genomic_DNA"/>
</dbReference>
<dbReference type="RefSeq" id="WP_249514074.1">
    <property type="nucleotide sequence ID" value="NZ_CP093366.1"/>
</dbReference>
<dbReference type="InterPro" id="IPR050109">
    <property type="entry name" value="HTH-type_TetR-like_transc_reg"/>
</dbReference>
<feature type="DNA-binding region" description="H-T-H motif" evidence="5">
    <location>
        <begin position="39"/>
        <end position="58"/>
    </location>
</feature>
<dbReference type="InterPro" id="IPR003012">
    <property type="entry name" value="Tet_transcr_reg_TetR"/>
</dbReference>
<evidence type="ECO:0000256" key="1">
    <source>
        <dbReference type="ARBA" id="ARBA00022491"/>
    </source>
</evidence>
<keyword evidence="8" id="KW-1185">Reference proteome</keyword>
<keyword evidence="3 5" id="KW-0238">DNA-binding</keyword>
<protein>
    <submittedName>
        <fullName evidence="7">TetR/AcrR family transcriptional regulator</fullName>
    </submittedName>
</protein>
<evidence type="ECO:0000256" key="3">
    <source>
        <dbReference type="ARBA" id="ARBA00023125"/>
    </source>
</evidence>
<dbReference type="Proteomes" id="UP000831495">
    <property type="component" value="Chromosome"/>
</dbReference>
<dbReference type="PANTHER" id="PTHR30055">
    <property type="entry name" value="HTH-TYPE TRANSCRIPTIONAL REGULATOR RUTR"/>
    <property type="match status" value="1"/>
</dbReference>
<dbReference type="InterPro" id="IPR001647">
    <property type="entry name" value="HTH_TetR"/>
</dbReference>
<evidence type="ECO:0000259" key="6">
    <source>
        <dbReference type="PROSITE" id="PS50977"/>
    </source>
</evidence>
<proteinExistence type="predicted"/>
<evidence type="ECO:0000313" key="7">
    <source>
        <dbReference type="EMBL" id="UQS81806.1"/>
    </source>
</evidence>
<name>A0ABY4P881_9LACO</name>
<keyword evidence="4" id="KW-0804">Transcription</keyword>
<dbReference type="InterPro" id="IPR036271">
    <property type="entry name" value="Tet_transcr_reg_TetR-rel_C_sf"/>
</dbReference>